<evidence type="ECO:0000313" key="4">
    <source>
        <dbReference type="EMBL" id="GDY75257.1"/>
    </source>
</evidence>
<feature type="region of interest" description="Disordered" evidence="1">
    <location>
        <begin position="39"/>
        <end position="77"/>
    </location>
</feature>
<evidence type="ECO:0000256" key="2">
    <source>
        <dbReference type="SAM" id="Phobius"/>
    </source>
</evidence>
<keyword evidence="2" id="KW-0812">Transmembrane</keyword>
<organism evidence="4 5">
    <name type="scientific">Streptomyces avermitilis</name>
    <dbReference type="NCBI Taxonomy" id="33903"/>
    <lineage>
        <taxon>Bacteria</taxon>
        <taxon>Bacillati</taxon>
        <taxon>Actinomycetota</taxon>
        <taxon>Actinomycetes</taxon>
        <taxon>Kitasatosporales</taxon>
        <taxon>Streptomycetaceae</taxon>
        <taxon>Streptomyces</taxon>
    </lineage>
</organism>
<sequence length="227" mass="23045">MELPAENKRAGLLALAVLGILLVAVLTVFTVFDGDDGGGADEAAPAGPSGQSDAGSEPGPGGQDDANADEPAGGAPTPIVALSEVAKAHTVMARYMAGLSTYDHTSKAPAWSAPLLRLTTDDTQMKQATTLPTGKEWALCRAARCSSKGAAVVVRDAVISDDVVRGSGRTISSVVKVTSAREADGKQSTESNRWLVSVKESGDGQWAVSGFDIFGLGDVGASDESGG</sequence>
<protein>
    <submittedName>
        <fullName evidence="4">Uncharacterized protein</fullName>
    </submittedName>
</protein>
<dbReference type="EMBL" id="BJHY01000001">
    <property type="protein sequence ID" value="GDY75257.1"/>
    <property type="molecule type" value="Genomic_DNA"/>
</dbReference>
<dbReference type="GeneID" id="41541585"/>
<keyword evidence="2" id="KW-0472">Membrane</keyword>
<reference evidence="3 6" key="2">
    <citation type="submission" date="2019-04" db="EMBL/GenBank/DDBJ databases">
        <title>Draft genome sequences of Streptomyces avermitilis NBRC 14893.</title>
        <authorList>
            <person name="Komaki H."/>
            <person name="Tamura T."/>
            <person name="Hosoyama A."/>
        </authorList>
    </citation>
    <scope>NUCLEOTIDE SEQUENCE [LARGE SCALE GENOMIC DNA]</scope>
    <source>
        <strain evidence="3 6">NBRC 14893</strain>
    </source>
</reference>
<evidence type="ECO:0000313" key="5">
    <source>
        <dbReference type="Proteomes" id="UP000299211"/>
    </source>
</evidence>
<feature type="transmembrane region" description="Helical" evidence="2">
    <location>
        <begin position="12"/>
        <end position="32"/>
    </location>
</feature>
<evidence type="ECO:0000313" key="3">
    <source>
        <dbReference type="EMBL" id="GDY64566.1"/>
    </source>
</evidence>
<gene>
    <name evidence="3" type="ORF">SAV14893_039590</name>
    <name evidence="4" type="ORF">SAV31267_047420</name>
</gene>
<dbReference type="RefSeq" id="WP_010985931.1">
    <property type="nucleotide sequence ID" value="NZ_BAABTN010000002.1"/>
</dbReference>
<dbReference type="OMA" id="MARYMAG"/>
<dbReference type="Proteomes" id="UP000299211">
    <property type="component" value="Unassembled WGS sequence"/>
</dbReference>
<evidence type="ECO:0000313" key="6">
    <source>
        <dbReference type="Proteomes" id="UP000302139"/>
    </source>
</evidence>
<proteinExistence type="predicted"/>
<dbReference type="STRING" id="33903.AQJ43_26430"/>
<dbReference type="EMBL" id="BJHX01000001">
    <property type="protein sequence ID" value="GDY64566.1"/>
    <property type="molecule type" value="Genomic_DNA"/>
</dbReference>
<comment type="caution">
    <text evidence="4">The sequence shown here is derived from an EMBL/GenBank/DDBJ whole genome shotgun (WGS) entry which is preliminary data.</text>
</comment>
<feature type="compositionally biased region" description="Low complexity" evidence="1">
    <location>
        <begin position="41"/>
        <end position="50"/>
    </location>
</feature>
<dbReference type="AlphaFoldDB" id="A0A4D4MW14"/>
<keyword evidence="2" id="KW-1133">Transmembrane helix</keyword>
<reference evidence="4 5" key="1">
    <citation type="submission" date="2019-04" db="EMBL/GenBank/DDBJ databases">
        <title>Draft genome sequences of Streptomyces avermitilis ATCC 31267.</title>
        <authorList>
            <person name="Komaki H."/>
            <person name="Tamura T."/>
            <person name="Hosoyama A."/>
        </authorList>
    </citation>
    <scope>NUCLEOTIDE SEQUENCE [LARGE SCALE GENOMIC DNA]</scope>
    <source>
        <strain evidence="4 5">ATCC 31267</strain>
    </source>
</reference>
<evidence type="ECO:0000256" key="1">
    <source>
        <dbReference type="SAM" id="MobiDB-lite"/>
    </source>
</evidence>
<accession>A0A4D4MW14</accession>
<name>A0A4D4MW14_STRAX</name>
<dbReference type="Proteomes" id="UP000302139">
    <property type="component" value="Unassembled WGS sequence"/>
</dbReference>